<comment type="caution">
    <text evidence="1">The sequence shown here is derived from an EMBL/GenBank/DDBJ whole genome shotgun (WGS) entry which is preliminary data.</text>
</comment>
<protein>
    <submittedName>
        <fullName evidence="1">Uncharacterized protein</fullName>
    </submittedName>
</protein>
<reference evidence="1 2" key="1">
    <citation type="submission" date="2021-06" db="EMBL/GenBank/DDBJ databases">
        <authorList>
            <person name="Palmer J.M."/>
        </authorList>
    </citation>
    <scope>NUCLEOTIDE SEQUENCE [LARGE SCALE GENOMIC DNA]</scope>
    <source>
        <strain evidence="1 2">GA_2019</strain>
        <tissue evidence="1">Muscle</tissue>
    </source>
</reference>
<gene>
    <name evidence="1" type="ORF">GOODEAATRI_026185</name>
</gene>
<organism evidence="1 2">
    <name type="scientific">Goodea atripinnis</name>
    <dbReference type="NCBI Taxonomy" id="208336"/>
    <lineage>
        <taxon>Eukaryota</taxon>
        <taxon>Metazoa</taxon>
        <taxon>Chordata</taxon>
        <taxon>Craniata</taxon>
        <taxon>Vertebrata</taxon>
        <taxon>Euteleostomi</taxon>
        <taxon>Actinopterygii</taxon>
        <taxon>Neopterygii</taxon>
        <taxon>Teleostei</taxon>
        <taxon>Neoteleostei</taxon>
        <taxon>Acanthomorphata</taxon>
        <taxon>Ovalentaria</taxon>
        <taxon>Atherinomorphae</taxon>
        <taxon>Cyprinodontiformes</taxon>
        <taxon>Goodeidae</taxon>
        <taxon>Goodea</taxon>
    </lineage>
</organism>
<keyword evidence="2" id="KW-1185">Reference proteome</keyword>
<proteinExistence type="predicted"/>
<accession>A0ABV0NXU6</accession>
<feature type="non-terminal residue" evidence="1">
    <location>
        <position position="1"/>
    </location>
</feature>
<dbReference type="EMBL" id="JAHRIO010053175">
    <property type="protein sequence ID" value="MEQ2176259.1"/>
    <property type="molecule type" value="Genomic_DNA"/>
</dbReference>
<dbReference type="Proteomes" id="UP001476798">
    <property type="component" value="Unassembled WGS sequence"/>
</dbReference>
<sequence>VIWSSSCATRGAMTDGVGDLSSDMTSVFAFSGCRAFTTSSATVMPGSVRVQRSFLFLRTSGGSRAAEIAGCSSKKRSTISTELFQRVTTSITSLCRGRPSNLW</sequence>
<evidence type="ECO:0000313" key="2">
    <source>
        <dbReference type="Proteomes" id="UP001476798"/>
    </source>
</evidence>
<name>A0ABV0NXU6_9TELE</name>
<evidence type="ECO:0000313" key="1">
    <source>
        <dbReference type="EMBL" id="MEQ2176259.1"/>
    </source>
</evidence>